<comment type="caution">
    <text evidence="1">The sequence shown here is derived from an EMBL/GenBank/DDBJ whole genome shotgun (WGS) entry which is preliminary data.</text>
</comment>
<organism evidence="1 2">
    <name type="scientific">Oryza meyeriana var. granulata</name>
    <dbReference type="NCBI Taxonomy" id="110450"/>
    <lineage>
        <taxon>Eukaryota</taxon>
        <taxon>Viridiplantae</taxon>
        <taxon>Streptophyta</taxon>
        <taxon>Embryophyta</taxon>
        <taxon>Tracheophyta</taxon>
        <taxon>Spermatophyta</taxon>
        <taxon>Magnoliopsida</taxon>
        <taxon>Liliopsida</taxon>
        <taxon>Poales</taxon>
        <taxon>Poaceae</taxon>
        <taxon>BOP clade</taxon>
        <taxon>Oryzoideae</taxon>
        <taxon>Oryzeae</taxon>
        <taxon>Oryzinae</taxon>
        <taxon>Oryza</taxon>
        <taxon>Oryza meyeriana</taxon>
    </lineage>
</organism>
<reference evidence="1 2" key="1">
    <citation type="submission" date="2019-11" db="EMBL/GenBank/DDBJ databases">
        <title>Whole genome sequence of Oryza granulata.</title>
        <authorList>
            <person name="Li W."/>
        </authorList>
    </citation>
    <scope>NUCLEOTIDE SEQUENCE [LARGE SCALE GENOMIC DNA]</scope>
    <source>
        <strain evidence="2">cv. Menghai</strain>
        <tissue evidence="1">Leaf</tissue>
    </source>
</reference>
<name>A0A6G1ES87_9ORYZ</name>
<evidence type="ECO:0000313" key="2">
    <source>
        <dbReference type="Proteomes" id="UP000479710"/>
    </source>
</evidence>
<accession>A0A6G1ES87</accession>
<gene>
    <name evidence="1" type="ORF">E2562_033982</name>
</gene>
<evidence type="ECO:0000313" key="1">
    <source>
        <dbReference type="EMBL" id="KAF0927487.1"/>
    </source>
</evidence>
<keyword evidence="2" id="KW-1185">Reference proteome</keyword>
<sequence>MAAGSEGLRKAAWSLIAANSERKAERETASTEIRLPEHHELELCQGCLVKLAALCLHLLS</sequence>
<dbReference type="EMBL" id="SPHZ02000003">
    <property type="protein sequence ID" value="KAF0927487.1"/>
    <property type="molecule type" value="Genomic_DNA"/>
</dbReference>
<dbReference type="AlphaFoldDB" id="A0A6G1ES87"/>
<proteinExistence type="predicted"/>
<dbReference type="Proteomes" id="UP000479710">
    <property type="component" value="Unassembled WGS sequence"/>
</dbReference>
<protein>
    <submittedName>
        <fullName evidence="1">Uncharacterized protein</fullName>
    </submittedName>
</protein>